<organism evidence="1">
    <name type="scientific">Siphoviridae sp. ctg5k4</name>
    <dbReference type="NCBI Taxonomy" id="2826418"/>
    <lineage>
        <taxon>Viruses</taxon>
        <taxon>Duplodnaviria</taxon>
        <taxon>Heunggongvirae</taxon>
        <taxon>Uroviricota</taxon>
        <taxon>Caudoviricetes</taxon>
    </lineage>
</organism>
<evidence type="ECO:0000313" key="1">
    <source>
        <dbReference type="EMBL" id="DAD78447.1"/>
    </source>
</evidence>
<sequence length="40" mass="4527">MIITLALTVGALAMALLLTDYRIDRRDNEESDFNDNEKKG</sequence>
<name>A0A8S5M8N4_9CAUD</name>
<protein>
    <submittedName>
        <fullName evidence="1">Uncharacterized protein</fullName>
    </submittedName>
</protein>
<proteinExistence type="predicted"/>
<dbReference type="EMBL" id="BK014843">
    <property type="protein sequence ID" value="DAD78447.1"/>
    <property type="molecule type" value="Genomic_DNA"/>
</dbReference>
<accession>A0A8S5M8N4</accession>
<reference evidence="1" key="1">
    <citation type="journal article" date="2021" name="Proc. Natl. Acad. Sci. U.S.A.">
        <title>A Catalog of Tens of Thousands of Viruses from Human Metagenomes Reveals Hidden Associations with Chronic Diseases.</title>
        <authorList>
            <person name="Tisza M.J."/>
            <person name="Buck C.B."/>
        </authorList>
    </citation>
    <scope>NUCLEOTIDE SEQUENCE</scope>
    <source>
        <strain evidence="1">Ctg5k4</strain>
    </source>
</reference>